<comment type="caution">
    <text evidence="2">The sequence shown here is derived from an EMBL/GenBank/DDBJ whole genome shotgun (WGS) entry which is preliminary data.</text>
</comment>
<dbReference type="Proteomes" id="UP001153069">
    <property type="component" value="Unassembled WGS sequence"/>
</dbReference>
<evidence type="ECO:0000256" key="1">
    <source>
        <dbReference type="SAM" id="MobiDB-lite"/>
    </source>
</evidence>
<dbReference type="EMBL" id="CAICTM010000961">
    <property type="protein sequence ID" value="CAB9518785.1"/>
    <property type="molecule type" value="Genomic_DNA"/>
</dbReference>
<feature type="region of interest" description="Disordered" evidence="1">
    <location>
        <begin position="60"/>
        <end position="125"/>
    </location>
</feature>
<feature type="compositionally biased region" description="Polar residues" evidence="1">
    <location>
        <begin position="86"/>
        <end position="96"/>
    </location>
</feature>
<keyword evidence="3" id="KW-1185">Reference proteome</keyword>
<accession>A0A9N8HN70</accession>
<proteinExistence type="predicted"/>
<sequence length="477" mass="52317">MLSLKTASQGTSPGFHHHHPHHHGSPTSTSTSSGSGSTSDTVDQTSCCSLVDAMSTAEASTSTASSSATNGTTGSSSSGLRRKPTMKSSYALTSMLQQQQQQQPQDDEEYTKHSNSSPTLSMIPDTTTTTLASAIVADAAAMTRMSPAEFGAALHAIEQPSSQDSSTPFTESQLRKALECPLRQARKLRDNCRGPGPQTSWIGLPYPSLREERPFLYDHMHTHPLAEILQRTLNKTTTDLAQLHQTWDSTQMTALQHQRQLVAPLLDKHERTQFAHAYESFVTSCCIPLLHAAALRHSVFSTSSAGVVYRYQVFPTINIVYPNDPEACRPPSCDLAHGKSVGWLHFHIPLTAACNTSALYCERYPGREDWHALRCTSVGLGYCWDGARCHSFVPLNTTNATRVSLDFRILLVRPDSLTSQEDDELCRPLHLTDSLTRIPGFYEQATMDVGGASRILLRRRSSPWSAVPDARCGFPFA</sequence>
<feature type="compositionally biased region" description="Low complexity" evidence="1">
    <location>
        <begin position="60"/>
        <end position="79"/>
    </location>
</feature>
<dbReference type="OrthoDB" id="46713at2759"/>
<feature type="compositionally biased region" description="Low complexity" evidence="1">
    <location>
        <begin position="25"/>
        <end position="39"/>
    </location>
</feature>
<reference evidence="2" key="1">
    <citation type="submission" date="2020-06" db="EMBL/GenBank/DDBJ databases">
        <authorList>
            <consortium name="Plant Systems Biology data submission"/>
        </authorList>
    </citation>
    <scope>NUCLEOTIDE SEQUENCE</scope>
    <source>
        <strain evidence="2">D6</strain>
    </source>
</reference>
<protein>
    <submittedName>
        <fullName evidence="2">Uncharacterized protein</fullName>
    </submittedName>
</protein>
<feature type="compositionally biased region" description="Polar residues" evidence="1">
    <location>
        <begin position="113"/>
        <end position="125"/>
    </location>
</feature>
<feature type="region of interest" description="Disordered" evidence="1">
    <location>
        <begin position="1"/>
        <end position="43"/>
    </location>
</feature>
<evidence type="ECO:0000313" key="3">
    <source>
        <dbReference type="Proteomes" id="UP001153069"/>
    </source>
</evidence>
<feature type="compositionally biased region" description="Basic residues" evidence="1">
    <location>
        <begin position="15"/>
        <end position="24"/>
    </location>
</feature>
<organism evidence="2 3">
    <name type="scientific">Seminavis robusta</name>
    <dbReference type="NCBI Taxonomy" id="568900"/>
    <lineage>
        <taxon>Eukaryota</taxon>
        <taxon>Sar</taxon>
        <taxon>Stramenopiles</taxon>
        <taxon>Ochrophyta</taxon>
        <taxon>Bacillariophyta</taxon>
        <taxon>Bacillariophyceae</taxon>
        <taxon>Bacillariophycidae</taxon>
        <taxon>Naviculales</taxon>
        <taxon>Naviculaceae</taxon>
        <taxon>Seminavis</taxon>
    </lineage>
</organism>
<gene>
    <name evidence="2" type="ORF">SEMRO_963_G225310.1</name>
</gene>
<name>A0A9N8HN70_9STRA</name>
<dbReference type="AlphaFoldDB" id="A0A9N8HN70"/>
<evidence type="ECO:0000313" key="2">
    <source>
        <dbReference type="EMBL" id="CAB9518785.1"/>
    </source>
</evidence>